<name>A0A7S4NN26_9EUKA</name>
<organism evidence="1">
    <name type="scientific">Paramoeba aestuarina</name>
    <dbReference type="NCBI Taxonomy" id="180227"/>
    <lineage>
        <taxon>Eukaryota</taxon>
        <taxon>Amoebozoa</taxon>
        <taxon>Discosea</taxon>
        <taxon>Flabellinia</taxon>
        <taxon>Dactylopodida</taxon>
        <taxon>Paramoebidae</taxon>
        <taxon>Paramoeba</taxon>
    </lineage>
</organism>
<sequence length="309" mass="35327">MQAAMCGFLPGLIFSKEKHVSFQPVSTKIAEALQKVTVSENLLHWLIKSMFDGQVHADIPDELLFFVDSLEVNKIRWLPIYLYHLFSRCLDLLPSLSYLKNAVSLYLQFESSRIHSGKSWEALFVLTLLLRCNHPDLRVVPFLNFFPDCDWPMNLKVSYNSPEVIKDLVICTSFEQIKKQIDVSEQTSHLAIIYPPNSQFKDFDCFVIAWNEKGEKNIFAFQLKDRQQRPTYWPNQPPESITKAFLVHSQAPANDETNEKWVVLSQCHLEDLYGVSGYYLTPFYLHEMGAVPSSSSSSSSSSPSTTPSS</sequence>
<protein>
    <submittedName>
        <fullName evidence="1">Uncharacterized protein</fullName>
    </submittedName>
</protein>
<accession>A0A7S4NN26</accession>
<reference evidence="1" key="1">
    <citation type="submission" date="2021-01" db="EMBL/GenBank/DDBJ databases">
        <authorList>
            <person name="Corre E."/>
            <person name="Pelletier E."/>
            <person name="Niang G."/>
            <person name="Scheremetjew M."/>
            <person name="Finn R."/>
            <person name="Kale V."/>
            <person name="Holt S."/>
            <person name="Cochrane G."/>
            <person name="Meng A."/>
            <person name="Brown T."/>
            <person name="Cohen L."/>
        </authorList>
    </citation>
    <scope>NUCLEOTIDE SEQUENCE</scope>
    <source>
        <strain evidence="1">SoJaBio B1-5/56/2</strain>
    </source>
</reference>
<evidence type="ECO:0000313" key="1">
    <source>
        <dbReference type="EMBL" id="CAE2297833.1"/>
    </source>
</evidence>
<proteinExistence type="predicted"/>
<gene>
    <name evidence="1" type="ORF">NAES01612_LOCUS7901</name>
</gene>
<dbReference type="AlphaFoldDB" id="A0A7S4NN26"/>
<dbReference type="EMBL" id="HBKR01011873">
    <property type="protein sequence ID" value="CAE2297833.1"/>
    <property type="molecule type" value="Transcribed_RNA"/>
</dbReference>